<dbReference type="InterPro" id="IPR006153">
    <property type="entry name" value="Cation/H_exchanger_TM"/>
</dbReference>
<gene>
    <name evidence="9" type="ORF">JJB74_07215</name>
</gene>
<keyword evidence="4 7" id="KW-0812">Transmembrane</keyword>
<dbReference type="InterPro" id="IPR036291">
    <property type="entry name" value="NAD(P)-bd_dom_sf"/>
</dbReference>
<dbReference type="SUPFAM" id="SSF51735">
    <property type="entry name" value="NAD(P)-binding Rossmann-fold domains"/>
    <property type="match status" value="1"/>
</dbReference>
<evidence type="ECO:0000259" key="8">
    <source>
        <dbReference type="PROSITE" id="PS51201"/>
    </source>
</evidence>
<feature type="domain" description="RCK N-terminal" evidence="8">
    <location>
        <begin position="422"/>
        <end position="538"/>
    </location>
</feature>
<feature type="transmembrane region" description="Helical" evidence="7">
    <location>
        <begin position="369"/>
        <end position="389"/>
    </location>
</feature>
<evidence type="ECO:0000256" key="1">
    <source>
        <dbReference type="ARBA" id="ARBA00004141"/>
    </source>
</evidence>
<dbReference type="Pfam" id="PF02254">
    <property type="entry name" value="TrkA_N"/>
    <property type="match status" value="1"/>
</dbReference>
<dbReference type="PANTHER" id="PTHR42751:SF1">
    <property type="entry name" value="CATION_PROTON ANTIPORTER YBAL-RELATED"/>
    <property type="match status" value="1"/>
</dbReference>
<evidence type="ECO:0000256" key="3">
    <source>
        <dbReference type="ARBA" id="ARBA00022448"/>
    </source>
</evidence>
<dbReference type="Pfam" id="PF00999">
    <property type="entry name" value="Na_H_Exchanger"/>
    <property type="match status" value="1"/>
</dbReference>
<proteinExistence type="inferred from homology"/>
<dbReference type="GO" id="GO:0015297">
    <property type="term" value="F:antiporter activity"/>
    <property type="evidence" value="ECO:0007669"/>
    <property type="project" value="InterPro"/>
</dbReference>
<feature type="transmembrane region" description="Helical" evidence="7">
    <location>
        <begin position="335"/>
        <end position="357"/>
    </location>
</feature>
<comment type="subcellular location">
    <subcellularLocation>
        <location evidence="1">Membrane</location>
        <topology evidence="1">Multi-pass membrane protein</topology>
    </subcellularLocation>
</comment>
<feature type="transmembrane region" description="Helical" evidence="7">
    <location>
        <begin position="186"/>
        <end position="207"/>
    </location>
</feature>
<keyword evidence="3" id="KW-0813">Transport</keyword>
<evidence type="ECO:0000256" key="4">
    <source>
        <dbReference type="ARBA" id="ARBA00022692"/>
    </source>
</evidence>
<evidence type="ECO:0000256" key="5">
    <source>
        <dbReference type="ARBA" id="ARBA00022989"/>
    </source>
</evidence>
<evidence type="ECO:0000313" key="10">
    <source>
        <dbReference type="Proteomes" id="UP000622890"/>
    </source>
</evidence>
<organism evidence="9 10">
    <name type="scientific">Noviherbaspirillum pedocola</name>
    <dbReference type="NCBI Taxonomy" id="2801341"/>
    <lineage>
        <taxon>Bacteria</taxon>
        <taxon>Pseudomonadati</taxon>
        <taxon>Pseudomonadota</taxon>
        <taxon>Betaproteobacteria</taxon>
        <taxon>Burkholderiales</taxon>
        <taxon>Oxalobacteraceae</taxon>
        <taxon>Noviherbaspirillum</taxon>
    </lineage>
</organism>
<feature type="transmembrane region" description="Helical" evidence="7">
    <location>
        <begin position="116"/>
        <end position="136"/>
    </location>
</feature>
<sequence length="563" mass="59927">MTHDINLITTIAAALGFGLAFGLIAVRLRLPALVGYLAAGILIGPATPGFVADVQLSSQLAEIGVMLLMFGVGLHFSLDDLMQVRRIALPGALMQIAAATAMGIGLAQWWGWSFGAGLVFGLALSVASTVVLLRALEDLHVLDSINGRIAVGWLVVEDLVMVLVLVMLPALSGALGGTQSGDDTPLWQTLAATLGRVAAFVAFMLIVGRKLFPWLLWRVAKTESRELFTLCVIAAAVGIAYAASHVFGVSFALGAFFAGMVLRESALSHRAAEESLPLRDAFSVLFFVSVGMLFDPRVLIEHPWQVLAVVVVIVFGKSLAAFALVRLLRYPLHTALMVSASLAQIGEFSFILAGLGMSLGLLPATGQSLILAGAILSIALNPAMFKLAALAERRDATSSSPPPRYPDPLAELPMTVPQERLNRHVVLVGYGRVGKRIAAELEERGIAYVVVEQNRERVERQRARGLAAVAGDAAEPGVLIQAHIARAAMLVVAAPDAFDVRRMIATARALNPQIRSAVRSHSDAEAELLREESADRVFVAERELADSMARHVLEQMAGGVQAA</sequence>
<keyword evidence="6 7" id="KW-0472">Membrane</keyword>
<evidence type="ECO:0000313" key="9">
    <source>
        <dbReference type="EMBL" id="MBK4734388.1"/>
    </source>
</evidence>
<dbReference type="PANTHER" id="PTHR42751">
    <property type="entry name" value="SODIUM/HYDROGEN EXCHANGER FAMILY/TRKA DOMAIN PROTEIN"/>
    <property type="match status" value="1"/>
</dbReference>
<dbReference type="GO" id="GO:0016020">
    <property type="term" value="C:membrane"/>
    <property type="evidence" value="ECO:0007669"/>
    <property type="project" value="UniProtKB-SubCell"/>
</dbReference>
<comment type="caution">
    <text evidence="9">The sequence shown here is derived from an EMBL/GenBank/DDBJ whole genome shotgun (WGS) entry which is preliminary data.</text>
</comment>
<dbReference type="NCBIfam" id="NF007950">
    <property type="entry name" value="PRK10669.1"/>
    <property type="match status" value="1"/>
</dbReference>
<feature type="transmembrane region" description="Helical" evidence="7">
    <location>
        <begin position="88"/>
        <end position="110"/>
    </location>
</feature>
<comment type="similarity">
    <text evidence="2">Belongs to the monovalent cation:proton antiporter 2 (CPA2) transporter (TC 2.A.37) family.</text>
</comment>
<dbReference type="EMBL" id="JAEPBG010000002">
    <property type="protein sequence ID" value="MBK4734388.1"/>
    <property type="molecule type" value="Genomic_DNA"/>
</dbReference>
<dbReference type="Gene3D" id="1.20.1530.20">
    <property type="match status" value="1"/>
</dbReference>
<feature type="transmembrane region" description="Helical" evidence="7">
    <location>
        <begin position="148"/>
        <end position="171"/>
    </location>
</feature>
<dbReference type="PROSITE" id="PS51201">
    <property type="entry name" value="RCK_N"/>
    <property type="match status" value="1"/>
</dbReference>
<feature type="transmembrane region" description="Helical" evidence="7">
    <location>
        <begin position="33"/>
        <end position="52"/>
    </location>
</feature>
<reference evidence="9" key="1">
    <citation type="submission" date="2021-01" db="EMBL/GenBank/DDBJ databases">
        <title>Genome sequence of strain Noviherbaspirillum sp. DKR-6.</title>
        <authorList>
            <person name="Chaudhary D.K."/>
        </authorList>
    </citation>
    <scope>NUCLEOTIDE SEQUENCE</scope>
    <source>
        <strain evidence="9">DKR-6</strain>
    </source>
</reference>
<feature type="transmembrane region" description="Helical" evidence="7">
    <location>
        <begin position="58"/>
        <end position="76"/>
    </location>
</feature>
<feature type="transmembrane region" description="Helical" evidence="7">
    <location>
        <begin position="6"/>
        <end position="26"/>
    </location>
</feature>
<dbReference type="Proteomes" id="UP000622890">
    <property type="component" value="Unassembled WGS sequence"/>
</dbReference>
<dbReference type="InterPro" id="IPR003148">
    <property type="entry name" value="RCK_N"/>
</dbReference>
<dbReference type="InterPro" id="IPR038770">
    <property type="entry name" value="Na+/solute_symporter_sf"/>
</dbReference>
<dbReference type="RefSeq" id="WP_200591139.1">
    <property type="nucleotide sequence ID" value="NZ_JAEPBG010000002.1"/>
</dbReference>
<dbReference type="Gene3D" id="3.40.50.720">
    <property type="entry name" value="NAD(P)-binding Rossmann-like Domain"/>
    <property type="match status" value="1"/>
</dbReference>
<evidence type="ECO:0000256" key="7">
    <source>
        <dbReference type="SAM" id="Phobius"/>
    </source>
</evidence>
<feature type="transmembrane region" description="Helical" evidence="7">
    <location>
        <begin position="306"/>
        <end position="328"/>
    </location>
</feature>
<keyword evidence="5 7" id="KW-1133">Transmembrane helix</keyword>
<accession>A0A934SSE1</accession>
<evidence type="ECO:0000256" key="6">
    <source>
        <dbReference type="ARBA" id="ARBA00023136"/>
    </source>
</evidence>
<dbReference type="GO" id="GO:1902600">
    <property type="term" value="P:proton transmembrane transport"/>
    <property type="evidence" value="ECO:0007669"/>
    <property type="project" value="InterPro"/>
</dbReference>
<dbReference type="AlphaFoldDB" id="A0A934SSE1"/>
<protein>
    <submittedName>
        <fullName evidence="9">Kef family K(+) transporter</fullName>
    </submittedName>
</protein>
<evidence type="ECO:0000256" key="2">
    <source>
        <dbReference type="ARBA" id="ARBA00005551"/>
    </source>
</evidence>
<keyword evidence="10" id="KW-1185">Reference proteome</keyword>
<name>A0A934SSE1_9BURK</name>
<feature type="transmembrane region" description="Helical" evidence="7">
    <location>
        <begin position="227"/>
        <end position="243"/>
    </location>
</feature>
<dbReference type="GO" id="GO:0006813">
    <property type="term" value="P:potassium ion transport"/>
    <property type="evidence" value="ECO:0007669"/>
    <property type="project" value="InterPro"/>
</dbReference>